<feature type="region of interest" description="Disordered" evidence="12">
    <location>
        <begin position="366"/>
        <end position="390"/>
    </location>
</feature>
<dbReference type="InterPro" id="IPR027417">
    <property type="entry name" value="P-loop_NTPase"/>
</dbReference>
<keyword evidence="4 10" id="KW-0547">Nucleotide-binding</keyword>
<feature type="region of interest" description="Disordered" evidence="12">
    <location>
        <begin position="738"/>
        <end position="766"/>
    </location>
</feature>
<dbReference type="InterPro" id="IPR036961">
    <property type="entry name" value="Kinesin_motor_dom_sf"/>
</dbReference>
<dbReference type="PRINTS" id="PR00380">
    <property type="entry name" value="KINESINHEAVY"/>
</dbReference>
<sequence length="967" mass="105290">MAASDKITVAVRVRPLGEHGVGDIVVHDSHASSIIIGVDRSFTFDYIFPSDSNQSEVYNTLVAPLIKNCLYGINATVLAYGQTGSGKTYTMGTAFDIDEFSMNDCVGIIPRAIVDIFEQIDSMTESDYAVEAQFIELYNEELRDLLTPKKNVVKIQEKVGGGIYLSGATTVRINCVNDALHIIRAGGESRSTGSTKMNAQSSRSHAILTLHISQRKKVEGETRVELISSKFHFVDLAGSERLGRTGAEGERAKEGIKINFGLLALGNVINALSENQRHVPYRDSKLTRLLCDSLGGNSRTVLIACISPAEIDMAESVNTLQYATRAKKIRNTISVNVTNMTSTDAETLKKLLIENRRLRQQLKMVTAQASSSSMRSAPYQLPPGRAATKPPLNLRVKENLAQIASAFDKVMITRVKQMSEITSVGAARFYKKMKLNNLKVQHVVLEGCGDSKANQLLPLMRSLEREIDEASIRVTELAEALRNTGATIHDLLGRVERAITAFPPTWQYVPQTIRSAMSTRLSNSDSAGLQCYNSNLNKILQHSEMEQAGTLALIQQLHEIAGPSLLRRYQPSLLSKVAHGDDMRADVFDDGNSIQQAGPSISSLLPGLLDGNVKRKSGLTTANRLATSAPSKSGMRFATLHTGTFKQGTAAGTRRGVGIRKPAVPRLRQGTTTTSTQQHPPASTRPYSAGIVTTATASNNPARMSYVAAVACNSIPEEYLNMLEASAPISTAGFTSVQSVEPLTTPGPSRGVEERPEPPRTVVRPVQTSPRNLPQAVVPPMPAVEVEDVEMGSMEKPTRTVSSARHHHVPVSSRVVWHNGLPLPVVDGPEQENCPPLNDVSMRDVTTSDIKPQSTEVLRNFQPTKRPITEVGIGDDHDDDNTRTRVITTPIGDLSAGGENIVSLRKAIEERENNDSNDEADQEDGEATVDAAVGSRESGKRTKFTLRRSIMERFQRCGIDFNTFAPP</sequence>
<evidence type="ECO:0000259" key="13">
    <source>
        <dbReference type="PROSITE" id="PS50067"/>
    </source>
</evidence>
<keyword evidence="5 10" id="KW-0067">ATP-binding</keyword>
<evidence type="ECO:0000256" key="10">
    <source>
        <dbReference type="PROSITE-ProRule" id="PRU00283"/>
    </source>
</evidence>
<dbReference type="EMBL" id="CABIJS010000321">
    <property type="protein sequence ID" value="VUZ48875.1"/>
    <property type="molecule type" value="Genomic_DNA"/>
</dbReference>
<keyword evidence="3 11" id="KW-0493">Microtubule</keyword>
<gene>
    <name evidence="14" type="ORF">WMSIL1_LOCUS8078</name>
</gene>
<keyword evidence="2" id="KW-0963">Cytoplasm</keyword>
<dbReference type="AlphaFoldDB" id="A0A564YNR4"/>
<organism evidence="14 15">
    <name type="scientific">Hymenolepis diminuta</name>
    <name type="common">Rat tapeworm</name>
    <dbReference type="NCBI Taxonomy" id="6216"/>
    <lineage>
        <taxon>Eukaryota</taxon>
        <taxon>Metazoa</taxon>
        <taxon>Spiralia</taxon>
        <taxon>Lophotrochozoa</taxon>
        <taxon>Platyhelminthes</taxon>
        <taxon>Cestoda</taxon>
        <taxon>Eucestoda</taxon>
        <taxon>Cyclophyllidea</taxon>
        <taxon>Hymenolepididae</taxon>
        <taxon>Hymenolepis</taxon>
    </lineage>
</organism>
<dbReference type="FunFam" id="3.40.850.10:FF:000019">
    <property type="entry name" value="Kinesin-like protein KIN-5D"/>
    <property type="match status" value="1"/>
</dbReference>
<protein>
    <recommendedName>
        <fullName evidence="11">Kinesin-like protein</fullName>
    </recommendedName>
</protein>
<dbReference type="GO" id="GO:0005524">
    <property type="term" value="F:ATP binding"/>
    <property type="evidence" value="ECO:0007669"/>
    <property type="project" value="UniProtKB-UniRule"/>
</dbReference>
<evidence type="ECO:0000313" key="15">
    <source>
        <dbReference type="Proteomes" id="UP000321570"/>
    </source>
</evidence>
<feature type="compositionally biased region" description="Polar residues" evidence="12">
    <location>
        <begin position="669"/>
        <end position="681"/>
    </location>
</feature>
<name>A0A564YNR4_HYMDI</name>
<dbReference type="PANTHER" id="PTHR47969">
    <property type="entry name" value="CHROMOSOME-ASSOCIATED KINESIN KIF4A-RELATED"/>
    <property type="match status" value="1"/>
</dbReference>
<evidence type="ECO:0000313" key="14">
    <source>
        <dbReference type="EMBL" id="VUZ48875.1"/>
    </source>
</evidence>
<dbReference type="PROSITE" id="PS50067">
    <property type="entry name" value="KINESIN_MOTOR_2"/>
    <property type="match status" value="1"/>
</dbReference>
<evidence type="ECO:0000256" key="5">
    <source>
        <dbReference type="ARBA" id="ARBA00022840"/>
    </source>
</evidence>
<dbReference type="GO" id="GO:0008017">
    <property type="term" value="F:microtubule binding"/>
    <property type="evidence" value="ECO:0007669"/>
    <property type="project" value="InterPro"/>
</dbReference>
<evidence type="ECO:0000256" key="6">
    <source>
        <dbReference type="ARBA" id="ARBA00023054"/>
    </source>
</evidence>
<evidence type="ECO:0000256" key="3">
    <source>
        <dbReference type="ARBA" id="ARBA00022701"/>
    </source>
</evidence>
<dbReference type="GO" id="GO:0005875">
    <property type="term" value="C:microtubule associated complex"/>
    <property type="evidence" value="ECO:0007669"/>
    <property type="project" value="TreeGrafter"/>
</dbReference>
<evidence type="ECO:0000256" key="12">
    <source>
        <dbReference type="SAM" id="MobiDB-lite"/>
    </source>
</evidence>
<comment type="subcellular location">
    <subcellularLocation>
        <location evidence="1">Cytoplasm</location>
        <location evidence="1">Cytoskeleton</location>
    </subcellularLocation>
</comment>
<proteinExistence type="inferred from homology"/>
<comment type="similarity">
    <text evidence="9">Belongs to the TRAFAC class myosin-kinesin ATPase superfamily. Kinesin family. KIN-5/BimC subfamily.</text>
</comment>
<dbReference type="GO" id="GO:0051231">
    <property type="term" value="P:spindle elongation"/>
    <property type="evidence" value="ECO:0007669"/>
    <property type="project" value="TreeGrafter"/>
</dbReference>
<dbReference type="GO" id="GO:0007018">
    <property type="term" value="P:microtubule-based movement"/>
    <property type="evidence" value="ECO:0007669"/>
    <property type="project" value="InterPro"/>
</dbReference>
<feature type="region of interest" description="Disordered" evidence="12">
    <location>
        <begin position="911"/>
        <end position="942"/>
    </location>
</feature>
<evidence type="ECO:0000256" key="8">
    <source>
        <dbReference type="ARBA" id="ARBA00023212"/>
    </source>
</evidence>
<evidence type="ECO:0000256" key="2">
    <source>
        <dbReference type="ARBA" id="ARBA00022490"/>
    </source>
</evidence>
<dbReference type="InterPro" id="IPR027640">
    <property type="entry name" value="Kinesin-like_fam"/>
</dbReference>
<reference evidence="14 15" key="1">
    <citation type="submission" date="2019-07" db="EMBL/GenBank/DDBJ databases">
        <authorList>
            <person name="Jastrzebski P J."/>
            <person name="Paukszto L."/>
            <person name="Jastrzebski P J."/>
        </authorList>
    </citation>
    <scope>NUCLEOTIDE SEQUENCE [LARGE SCALE GENOMIC DNA]</scope>
    <source>
        <strain evidence="14 15">WMS-il1</strain>
    </source>
</reference>
<feature type="compositionally biased region" description="Acidic residues" evidence="12">
    <location>
        <begin position="915"/>
        <end position="927"/>
    </location>
</feature>
<feature type="domain" description="Kinesin motor" evidence="13">
    <location>
        <begin position="6"/>
        <end position="329"/>
    </location>
</feature>
<keyword evidence="6" id="KW-0175">Coiled coil</keyword>
<dbReference type="SMART" id="SM00129">
    <property type="entry name" value="KISc"/>
    <property type="match status" value="1"/>
</dbReference>
<feature type="region of interest" description="Disordered" evidence="12">
    <location>
        <begin position="667"/>
        <end position="687"/>
    </location>
</feature>
<dbReference type="PANTHER" id="PTHR47969:SF15">
    <property type="entry name" value="CHROMOSOME-ASSOCIATED KINESIN KIF4A-RELATED"/>
    <property type="match status" value="1"/>
</dbReference>
<dbReference type="Pfam" id="PF00225">
    <property type="entry name" value="Kinesin"/>
    <property type="match status" value="1"/>
</dbReference>
<dbReference type="Proteomes" id="UP000321570">
    <property type="component" value="Unassembled WGS sequence"/>
</dbReference>
<keyword evidence="7 10" id="KW-0505">Motor protein</keyword>
<evidence type="ECO:0000256" key="7">
    <source>
        <dbReference type="ARBA" id="ARBA00023175"/>
    </source>
</evidence>
<evidence type="ECO:0000256" key="11">
    <source>
        <dbReference type="RuleBase" id="RU000394"/>
    </source>
</evidence>
<dbReference type="GO" id="GO:0005874">
    <property type="term" value="C:microtubule"/>
    <property type="evidence" value="ECO:0007669"/>
    <property type="project" value="UniProtKB-KW"/>
</dbReference>
<dbReference type="GO" id="GO:0003777">
    <property type="term" value="F:microtubule motor activity"/>
    <property type="evidence" value="ECO:0007669"/>
    <property type="project" value="InterPro"/>
</dbReference>
<evidence type="ECO:0000256" key="4">
    <source>
        <dbReference type="ARBA" id="ARBA00022741"/>
    </source>
</evidence>
<evidence type="ECO:0000256" key="1">
    <source>
        <dbReference type="ARBA" id="ARBA00004245"/>
    </source>
</evidence>
<keyword evidence="8" id="KW-0206">Cytoskeleton</keyword>
<dbReference type="Gene3D" id="3.40.850.10">
    <property type="entry name" value="Kinesin motor domain"/>
    <property type="match status" value="1"/>
</dbReference>
<dbReference type="PROSITE" id="PS00411">
    <property type="entry name" value="KINESIN_MOTOR_1"/>
    <property type="match status" value="1"/>
</dbReference>
<feature type="binding site" evidence="10">
    <location>
        <begin position="81"/>
        <end position="88"/>
    </location>
    <ligand>
        <name>ATP</name>
        <dbReference type="ChEBI" id="CHEBI:30616"/>
    </ligand>
</feature>
<dbReference type="SUPFAM" id="SSF52540">
    <property type="entry name" value="P-loop containing nucleoside triphosphate hydrolases"/>
    <property type="match status" value="1"/>
</dbReference>
<accession>A0A564YNR4</accession>
<dbReference type="GO" id="GO:0007052">
    <property type="term" value="P:mitotic spindle organization"/>
    <property type="evidence" value="ECO:0007669"/>
    <property type="project" value="TreeGrafter"/>
</dbReference>
<evidence type="ECO:0000256" key="9">
    <source>
        <dbReference type="ARBA" id="ARBA00034704"/>
    </source>
</evidence>
<dbReference type="InterPro" id="IPR001752">
    <property type="entry name" value="Kinesin_motor_dom"/>
</dbReference>
<keyword evidence="15" id="KW-1185">Reference proteome</keyword>
<dbReference type="InterPro" id="IPR019821">
    <property type="entry name" value="Kinesin_motor_CS"/>
</dbReference>